<dbReference type="EMBL" id="JAUCMV010000003">
    <property type="protein sequence ID" value="KAK0413743.1"/>
    <property type="molecule type" value="Genomic_DNA"/>
</dbReference>
<feature type="coiled-coil region" evidence="4">
    <location>
        <begin position="19"/>
        <end position="60"/>
    </location>
</feature>
<evidence type="ECO:0000256" key="1">
    <source>
        <dbReference type="ARBA" id="ARBA00022723"/>
    </source>
</evidence>
<evidence type="ECO:0000259" key="6">
    <source>
        <dbReference type="Pfam" id="PF04500"/>
    </source>
</evidence>
<reference evidence="7" key="1">
    <citation type="submission" date="2023-06" db="EMBL/GenBank/DDBJ databases">
        <title>Genomic analysis of the entomopathogenic nematode Steinernema hermaphroditum.</title>
        <authorList>
            <person name="Schwarz E.M."/>
            <person name="Heppert J.K."/>
            <person name="Baniya A."/>
            <person name="Schwartz H.T."/>
            <person name="Tan C.-H."/>
            <person name="Antoshechkin I."/>
            <person name="Sternberg P.W."/>
            <person name="Goodrich-Blair H."/>
            <person name="Dillman A.R."/>
        </authorList>
    </citation>
    <scope>NUCLEOTIDE SEQUENCE</scope>
    <source>
        <strain evidence="7">PS9179</strain>
        <tissue evidence="7">Whole animal</tissue>
    </source>
</reference>
<accession>A0AA39HZD2</accession>
<evidence type="ECO:0000313" key="7">
    <source>
        <dbReference type="EMBL" id="KAK0413743.1"/>
    </source>
</evidence>
<evidence type="ECO:0000256" key="2">
    <source>
        <dbReference type="ARBA" id="ARBA00022771"/>
    </source>
</evidence>
<feature type="compositionally biased region" description="Basic and acidic residues" evidence="5">
    <location>
        <begin position="159"/>
        <end position="168"/>
    </location>
</feature>
<feature type="region of interest" description="Disordered" evidence="5">
    <location>
        <begin position="119"/>
        <end position="189"/>
    </location>
</feature>
<evidence type="ECO:0000256" key="5">
    <source>
        <dbReference type="SAM" id="MobiDB-lite"/>
    </source>
</evidence>
<feature type="region of interest" description="Disordered" evidence="5">
    <location>
        <begin position="61"/>
        <end position="100"/>
    </location>
</feature>
<feature type="compositionally biased region" description="Polar residues" evidence="5">
    <location>
        <begin position="89"/>
        <end position="100"/>
    </location>
</feature>
<keyword evidence="3" id="KW-0862">Zinc</keyword>
<protein>
    <recommendedName>
        <fullName evidence="6">FLYWCH-type domain-containing protein</fullName>
    </recommendedName>
</protein>
<dbReference type="AlphaFoldDB" id="A0AA39HZD2"/>
<organism evidence="7 8">
    <name type="scientific">Steinernema hermaphroditum</name>
    <dbReference type="NCBI Taxonomy" id="289476"/>
    <lineage>
        <taxon>Eukaryota</taxon>
        <taxon>Metazoa</taxon>
        <taxon>Ecdysozoa</taxon>
        <taxon>Nematoda</taxon>
        <taxon>Chromadorea</taxon>
        <taxon>Rhabditida</taxon>
        <taxon>Tylenchina</taxon>
        <taxon>Panagrolaimomorpha</taxon>
        <taxon>Strongyloidoidea</taxon>
        <taxon>Steinernematidae</taxon>
        <taxon>Steinernema</taxon>
    </lineage>
</organism>
<dbReference type="Proteomes" id="UP001175271">
    <property type="component" value="Unassembled WGS sequence"/>
</dbReference>
<evidence type="ECO:0000313" key="8">
    <source>
        <dbReference type="Proteomes" id="UP001175271"/>
    </source>
</evidence>
<dbReference type="Pfam" id="PF04500">
    <property type="entry name" value="FLYWCH"/>
    <property type="match status" value="1"/>
</dbReference>
<dbReference type="Gene3D" id="2.20.25.240">
    <property type="match status" value="1"/>
</dbReference>
<sequence>MERFQATLRNITQRVLEKSRQDDSEKNRLTEENEALKERCEKLENIVAELIRENVELRIENGANAKGKTAEETKSPPAKRKKTDLDASSFANRSSKSYSTTEQLLMDLEELKVLAGSEFDHDNTSSNNLFRIGSPTVDAESDSQSQSDGNEGNAGRLKPKPDPDDQERAGSVTEGAGPVSHGAASKDGSLCDELSTRQYRKKYMYGGQSYVRDRESADGSILFWRCAQKGCGCRARIHTDAHTGEFLKAMGTHSGH</sequence>
<keyword evidence="8" id="KW-1185">Reference proteome</keyword>
<keyword evidence="4" id="KW-0175">Coiled coil</keyword>
<comment type="caution">
    <text evidence="7">The sequence shown here is derived from an EMBL/GenBank/DDBJ whole genome shotgun (WGS) entry which is preliminary data.</text>
</comment>
<keyword evidence="1" id="KW-0479">Metal-binding</keyword>
<dbReference type="InterPro" id="IPR007588">
    <property type="entry name" value="Znf_FLYWCH"/>
</dbReference>
<proteinExistence type="predicted"/>
<feature type="domain" description="FLYWCH-type" evidence="6">
    <location>
        <begin position="195"/>
        <end position="253"/>
    </location>
</feature>
<name>A0AA39HZD2_9BILA</name>
<dbReference type="GO" id="GO:0008270">
    <property type="term" value="F:zinc ion binding"/>
    <property type="evidence" value="ECO:0007669"/>
    <property type="project" value="UniProtKB-KW"/>
</dbReference>
<keyword evidence="2" id="KW-0863">Zinc-finger</keyword>
<evidence type="ECO:0000256" key="3">
    <source>
        <dbReference type="ARBA" id="ARBA00022833"/>
    </source>
</evidence>
<evidence type="ECO:0000256" key="4">
    <source>
        <dbReference type="SAM" id="Coils"/>
    </source>
</evidence>
<gene>
    <name evidence="7" type="ORF">QR680_006967</name>
</gene>